<dbReference type="SUPFAM" id="SSF54495">
    <property type="entry name" value="UBC-like"/>
    <property type="match status" value="1"/>
</dbReference>
<dbReference type="EC" id="2.3.2.23" evidence="1"/>
<keyword evidence="3" id="KW-0547">Nucleotide-binding</keyword>
<evidence type="ECO:0000256" key="4">
    <source>
        <dbReference type="ARBA" id="ARBA00022786"/>
    </source>
</evidence>
<evidence type="ECO:0000313" key="9">
    <source>
        <dbReference type="Proteomes" id="UP001154282"/>
    </source>
</evidence>
<organism evidence="8 9">
    <name type="scientific">Linum tenue</name>
    <dbReference type="NCBI Taxonomy" id="586396"/>
    <lineage>
        <taxon>Eukaryota</taxon>
        <taxon>Viridiplantae</taxon>
        <taxon>Streptophyta</taxon>
        <taxon>Embryophyta</taxon>
        <taxon>Tracheophyta</taxon>
        <taxon>Spermatophyta</taxon>
        <taxon>Magnoliopsida</taxon>
        <taxon>eudicotyledons</taxon>
        <taxon>Gunneridae</taxon>
        <taxon>Pentapetalae</taxon>
        <taxon>rosids</taxon>
        <taxon>fabids</taxon>
        <taxon>Malpighiales</taxon>
        <taxon>Linaceae</taxon>
        <taxon>Linum</taxon>
    </lineage>
</organism>
<keyword evidence="5" id="KW-0067">ATP-binding</keyword>
<dbReference type="GO" id="GO:0005524">
    <property type="term" value="F:ATP binding"/>
    <property type="evidence" value="ECO:0007669"/>
    <property type="project" value="UniProtKB-KW"/>
</dbReference>
<evidence type="ECO:0000256" key="3">
    <source>
        <dbReference type="ARBA" id="ARBA00022741"/>
    </source>
</evidence>
<evidence type="ECO:0000313" key="8">
    <source>
        <dbReference type="EMBL" id="CAI0549725.1"/>
    </source>
</evidence>
<keyword evidence="9" id="KW-1185">Reference proteome</keyword>
<feature type="domain" description="UBC core" evidence="7">
    <location>
        <begin position="265"/>
        <end position="433"/>
    </location>
</feature>
<dbReference type="CDD" id="cd23837">
    <property type="entry name" value="UBCc_UBE2O"/>
    <property type="match status" value="1"/>
</dbReference>
<dbReference type="PANTHER" id="PTHR46116">
    <property type="entry name" value="(E3-INDEPENDENT) E2 UBIQUITIN-CONJUGATING ENZYME"/>
    <property type="match status" value="1"/>
</dbReference>
<feature type="region of interest" description="Disordered" evidence="6">
    <location>
        <begin position="188"/>
        <end position="225"/>
    </location>
</feature>
<dbReference type="GO" id="GO:0061631">
    <property type="term" value="F:ubiquitin conjugating enzyme activity"/>
    <property type="evidence" value="ECO:0007669"/>
    <property type="project" value="UniProtKB-EC"/>
</dbReference>
<dbReference type="PROSITE" id="PS50127">
    <property type="entry name" value="UBC_2"/>
    <property type="match status" value="1"/>
</dbReference>
<reference evidence="8" key="1">
    <citation type="submission" date="2022-08" db="EMBL/GenBank/DDBJ databases">
        <authorList>
            <person name="Gutierrez-Valencia J."/>
        </authorList>
    </citation>
    <scope>NUCLEOTIDE SEQUENCE</scope>
</reference>
<feature type="compositionally biased region" description="Polar residues" evidence="6">
    <location>
        <begin position="206"/>
        <end position="223"/>
    </location>
</feature>
<feature type="compositionally biased region" description="Polar residues" evidence="6">
    <location>
        <begin position="81"/>
        <end position="100"/>
    </location>
</feature>
<keyword evidence="2" id="KW-0808">Transferase</keyword>
<feature type="region of interest" description="Disordered" evidence="6">
    <location>
        <begin position="53"/>
        <end position="104"/>
    </location>
</feature>
<keyword evidence="4" id="KW-0833">Ubl conjugation pathway</keyword>
<gene>
    <name evidence="8" type="ORF">LITE_LOCUS45270</name>
</gene>
<dbReference type="Proteomes" id="UP001154282">
    <property type="component" value="Unassembled WGS sequence"/>
</dbReference>
<feature type="compositionally biased region" description="Basic and acidic residues" evidence="6">
    <location>
        <begin position="54"/>
        <end position="70"/>
    </location>
</feature>
<dbReference type="InterPro" id="IPR000608">
    <property type="entry name" value="UBC"/>
</dbReference>
<dbReference type="SMART" id="SM00212">
    <property type="entry name" value="UBCc"/>
    <property type="match status" value="1"/>
</dbReference>
<protein>
    <recommendedName>
        <fullName evidence="1">E2 ubiquitin-conjugating enzyme</fullName>
        <ecNumber evidence="1">2.3.2.23</ecNumber>
    </recommendedName>
</protein>
<evidence type="ECO:0000256" key="2">
    <source>
        <dbReference type="ARBA" id="ARBA00022679"/>
    </source>
</evidence>
<dbReference type="FunFam" id="3.10.110.10:FF:000028">
    <property type="entry name" value="Probable ubiquitin-conjugating enzyme E2 23"/>
    <property type="match status" value="1"/>
</dbReference>
<comment type="caution">
    <text evidence="8">The sequence shown here is derived from an EMBL/GenBank/DDBJ whole genome shotgun (WGS) entry which is preliminary data.</text>
</comment>
<dbReference type="AlphaFoldDB" id="A0AAV0QXG7"/>
<dbReference type="EMBL" id="CAMGYJ010000010">
    <property type="protein sequence ID" value="CAI0549725.1"/>
    <property type="molecule type" value="Genomic_DNA"/>
</dbReference>
<dbReference type="PANTHER" id="PTHR46116:SF18">
    <property type="entry name" value="UBIQUITIN-CONJUGATING ENZYME E2 38 ISOFORM X1"/>
    <property type="match status" value="1"/>
</dbReference>
<evidence type="ECO:0000259" key="7">
    <source>
        <dbReference type="PROSITE" id="PS50127"/>
    </source>
</evidence>
<name>A0AAV0QXG7_9ROSI</name>
<evidence type="ECO:0000256" key="1">
    <source>
        <dbReference type="ARBA" id="ARBA00012486"/>
    </source>
</evidence>
<dbReference type="InterPro" id="IPR016135">
    <property type="entry name" value="UBQ-conjugating_enzyme/RWD"/>
</dbReference>
<proteinExistence type="predicted"/>
<dbReference type="Gene3D" id="3.10.110.10">
    <property type="entry name" value="Ubiquitin Conjugating Enzyme"/>
    <property type="match status" value="1"/>
</dbReference>
<dbReference type="Pfam" id="PF00179">
    <property type="entry name" value="UQ_con"/>
    <property type="match status" value="1"/>
</dbReference>
<feature type="region of interest" description="Disordered" evidence="6">
    <location>
        <begin position="1"/>
        <end position="36"/>
    </location>
</feature>
<evidence type="ECO:0000256" key="5">
    <source>
        <dbReference type="ARBA" id="ARBA00022840"/>
    </source>
</evidence>
<sequence>MDLDTAVAPPGSTNKKLKQNDAGHWDAIGVGDGDPTNGLIENEYIDVSAKGKSKLYDNDDDTLQHGKNKDAGLAVVGGNHAKSSPSGSDDPNNIITSNSDILYHDDDEEELAGDYEDEYGDEDYAEYLSDYDVNDGDIYEDDYLKLQSQFDNVDLPTGVEVSVPWITEPSQNVASIPSTTVTNGHAEVTGKVSSDSSPSDDKGLVASSSSTTSVPNGESSSCNKVEESAENIIEKLKNFKTFDTVEDFSDHHYARSGEQAVPAKNWAKKIQEEWKILENDLPDCVPSSFSETIFVRVYESRMELLRAVIIGPAGTPYHDGLYVFDCIFPSNYPHAPPMVYYYSGGLRLNPNLYECGKVCLSLLGTWSGDRNEEWIPGRSTMLQVLVSIQALILNARPFFNEPGYESSYTGERGVKQSREYNENVFILSLKTMMYILRRPPRYFEELVKGHFQQRAHNILIACRAYAEGNAPGTITIKDGVADLSHADKVASANFKAQVKKFINVLITNFSRFGNIDCEQFRVSD</sequence>
<accession>A0AAV0QXG7</accession>
<evidence type="ECO:0000256" key="6">
    <source>
        <dbReference type="SAM" id="MobiDB-lite"/>
    </source>
</evidence>